<protein>
    <recommendedName>
        <fullName evidence="2">DUF6533 domain-containing protein</fullName>
    </recommendedName>
</protein>
<organism evidence="3 4">
    <name type="scientific">Ceriporiopsis subvermispora (strain B)</name>
    <name type="common">White-rot fungus</name>
    <name type="synonym">Gelatoporia subvermispora</name>
    <dbReference type="NCBI Taxonomy" id="914234"/>
    <lineage>
        <taxon>Eukaryota</taxon>
        <taxon>Fungi</taxon>
        <taxon>Dikarya</taxon>
        <taxon>Basidiomycota</taxon>
        <taxon>Agaricomycotina</taxon>
        <taxon>Agaricomycetes</taxon>
        <taxon>Polyporales</taxon>
        <taxon>Gelatoporiaceae</taxon>
        <taxon>Gelatoporia</taxon>
    </lineage>
</organism>
<gene>
    <name evidence="3" type="ORF">CERSUDRAFT_73346</name>
</gene>
<dbReference type="Pfam" id="PF20151">
    <property type="entry name" value="DUF6533"/>
    <property type="match status" value="1"/>
</dbReference>
<dbReference type="EMBL" id="KB445796">
    <property type="protein sequence ID" value="EMD37462.1"/>
    <property type="molecule type" value="Genomic_DNA"/>
</dbReference>
<keyword evidence="1" id="KW-0812">Transmembrane</keyword>
<reference evidence="3 4" key="1">
    <citation type="journal article" date="2012" name="Proc. Natl. Acad. Sci. U.S.A.">
        <title>Comparative genomics of Ceriporiopsis subvermispora and Phanerochaete chrysosporium provide insight into selective ligninolysis.</title>
        <authorList>
            <person name="Fernandez-Fueyo E."/>
            <person name="Ruiz-Duenas F.J."/>
            <person name="Ferreira P."/>
            <person name="Floudas D."/>
            <person name="Hibbett D.S."/>
            <person name="Canessa P."/>
            <person name="Larrondo L.F."/>
            <person name="James T.Y."/>
            <person name="Seelenfreund D."/>
            <person name="Lobos S."/>
            <person name="Polanco R."/>
            <person name="Tello M."/>
            <person name="Honda Y."/>
            <person name="Watanabe T."/>
            <person name="Watanabe T."/>
            <person name="Ryu J.S."/>
            <person name="Kubicek C.P."/>
            <person name="Schmoll M."/>
            <person name="Gaskell J."/>
            <person name="Hammel K.E."/>
            <person name="St John F.J."/>
            <person name="Vanden Wymelenberg A."/>
            <person name="Sabat G."/>
            <person name="Splinter BonDurant S."/>
            <person name="Syed K."/>
            <person name="Yadav J.S."/>
            <person name="Doddapaneni H."/>
            <person name="Subramanian V."/>
            <person name="Lavin J.L."/>
            <person name="Oguiza J.A."/>
            <person name="Perez G."/>
            <person name="Pisabarro A.G."/>
            <person name="Ramirez L."/>
            <person name="Santoyo F."/>
            <person name="Master E."/>
            <person name="Coutinho P.M."/>
            <person name="Henrissat B."/>
            <person name="Lombard V."/>
            <person name="Magnuson J.K."/>
            <person name="Kuees U."/>
            <person name="Hori C."/>
            <person name="Igarashi K."/>
            <person name="Samejima M."/>
            <person name="Held B.W."/>
            <person name="Barry K.W."/>
            <person name="LaButti K.M."/>
            <person name="Lapidus A."/>
            <person name="Lindquist E.A."/>
            <person name="Lucas S.M."/>
            <person name="Riley R."/>
            <person name="Salamov A.A."/>
            <person name="Hoffmeister D."/>
            <person name="Schwenk D."/>
            <person name="Hadar Y."/>
            <person name="Yarden O."/>
            <person name="de Vries R.P."/>
            <person name="Wiebenga A."/>
            <person name="Stenlid J."/>
            <person name="Eastwood D."/>
            <person name="Grigoriev I.V."/>
            <person name="Berka R.M."/>
            <person name="Blanchette R.A."/>
            <person name="Kersten P."/>
            <person name="Martinez A.T."/>
            <person name="Vicuna R."/>
            <person name="Cullen D."/>
        </authorList>
    </citation>
    <scope>NUCLEOTIDE SEQUENCE [LARGE SCALE GENOMIC DNA]</scope>
    <source>
        <strain evidence="3 4">B</strain>
    </source>
</reference>
<proteinExistence type="predicted"/>
<feature type="transmembrane region" description="Helical" evidence="1">
    <location>
        <begin position="210"/>
        <end position="228"/>
    </location>
</feature>
<feature type="domain" description="DUF6533" evidence="2">
    <location>
        <begin position="55"/>
        <end position="95"/>
    </location>
</feature>
<dbReference type="HOGENOM" id="CLU_053360_3_0_1"/>
<dbReference type="InterPro" id="IPR045340">
    <property type="entry name" value="DUF6533"/>
</dbReference>
<feature type="transmembrane region" description="Helical" evidence="1">
    <location>
        <begin position="51"/>
        <end position="71"/>
    </location>
</feature>
<dbReference type="AlphaFoldDB" id="M2RG91"/>
<accession>M2RG91</accession>
<evidence type="ECO:0000313" key="4">
    <source>
        <dbReference type="Proteomes" id="UP000016930"/>
    </source>
</evidence>
<keyword evidence="1" id="KW-1133">Transmembrane helix</keyword>
<evidence type="ECO:0000259" key="2">
    <source>
        <dbReference type="Pfam" id="PF20151"/>
    </source>
</evidence>
<evidence type="ECO:0000256" key="1">
    <source>
        <dbReference type="SAM" id="Phobius"/>
    </source>
</evidence>
<dbReference type="Proteomes" id="UP000016930">
    <property type="component" value="Unassembled WGS sequence"/>
</dbReference>
<name>M2RG91_CERS8</name>
<sequence>MMEIYGPVTDDIVGYAGALQVYKGGIPFIAVQGRLGKTKQYVCDDYNRMELTVLAAALVVCSHISTITEEIQRMWGSKLTITTILFYVNRWMVLVYALLEVIGIFIPYTSPVLRLAVLRGEYVRPLPGHSMDRVGLISIVFVTARAFAISGGNRLLSLVVALPSLVPVVIKAYTYISSNYPQLVTFPSIGRQCLVSKQHTPVTATTRLGISNQACFIMADIVVLYITLTKTWNTVHMARKQNVKTPLMTMLLRDGTRLYVHRDMHLVAQHEL</sequence>
<keyword evidence="1" id="KW-0472">Membrane</keyword>
<dbReference type="OrthoDB" id="2745134at2759"/>
<evidence type="ECO:0000313" key="3">
    <source>
        <dbReference type="EMBL" id="EMD37462.1"/>
    </source>
</evidence>
<keyword evidence="4" id="KW-1185">Reference proteome</keyword>
<feature type="transmembrane region" description="Helical" evidence="1">
    <location>
        <begin position="91"/>
        <end position="110"/>
    </location>
</feature>
<feature type="transmembrane region" description="Helical" evidence="1">
    <location>
        <begin position="155"/>
        <end position="176"/>
    </location>
</feature>
<feature type="transmembrane region" description="Helical" evidence="1">
    <location>
        <begin position="130"/>
        <end position="148"/>
    </location>
</feature>